<sequence>MKLHGAKFFRISTFLCLQKYWQSGLAAGAVKE</sequence>
<reference evidence="1" key="1">
    <citation type="submission" date="2019-11" db="EMBL/GenBank/DDBJ databases">
        <authorList>
            <person name="Feng L."/>
        </authorList>
    </citation>
    <scope>NUCLEOTIDE SEQUENCE</scope>
    <source>
        <strain evidence="1">BbreveLFYP81</strain>
    </source>
</reference>
<name>A0A6N2T7M1_BIFBR</name>
<dbReference type="AlphaFoldDB" id="A0A6N2T7M1"/>
<gene>
    <name evidence="1" type="ORF">BBLFYP81_01219</name>
</gene>
<evidence type="ECO:0000313" key="1">
    <source>
        <dbReference type="EMBL" id="VYT00121.1"/>
    </source>
</evidence>
<proteinExistence type="predicted"/>
<protein>
    <submittedName>
        <fullName evidence="1">Uncharacterized protein</fullName>
    </submittedName>
</protein>
<organism evidence="1">
    <name type="scientific">Bifidobacterium breve</name>
    <dbReference type="NCBI Taxonomy" id="1685"/>
    <lineage>
        <taxon>Bacteria</taxon>
        <taxon>Bacillati</taxon>
        <taxon>Actinomycetota</taxon>
        <taxon>Actinomycetes</taxon>
        <taxon>Bifidobacteriales</taxon>
        <taxon>Bifidobacteriaceae</taxon>
        <taxon>Bifidobacterium</taxon>
    </lineage>
</organism>
<accession>A0A6N2T7M1</accession>
<dbReference type="EMBL" id="CACRSN010000009">
    <property type="protein sequence ID" value="VYT00121.1"/>
    <property type="molecule type" value="Genomic_DNA"/>
</dbReference>